<keyword evidence="2" id="KW-1185">Reference proteome</keyword>
<accession>F8PFT2</accession>
<dbReference type="EMBL" id="GL945474">
    <property type="protein sequence ID" value="EGO04283.1"/>
    <property type="molecule type" value="Genomic_DNA"/>
</dbReference>
<gene>
    <name evidence="1" type="ORF">SERLA73DRAFT_44555</name>
</gene>
<evidence type="ECO:0000313" key="1">
    <source>
        <dbReference type="EMBL" id="EGO04283.1"/>
    </source>
</evidence>
<organism evidence="2">
    <name type="scientific">Serpula lacrymans var. lacrymans (strain S7.3)</name>
    <name type="common">Dry rot fungus</name>
    <dbReference type="NCBI Taxonomy" id="936435"/>
    <lineage>
        <taxon>Eukaryota</taxon>
        <taxon>Fungi</taxon>
        <taxon>Dikarya</taxon>
        <taxon>Basidiomycota</taxon>
        <taxon>Agaricomycotina</taxon>
        <taxon>Agaricomycetes</taxon>
        <taxon>Agaricomycetidae</taxon>
        <taxon>Boletales</taxon>
        <taxon>Coniophorineae</taxon>
        <taxon>Serpulaceae</taxon>
        <taxon>Serpula</taxon>
    </lineage>
</organism>
<sequence>MAEYILTQTCSLCLVREGIWQCTECFGKPEFCMSCCSNAHQRLSFHRVKQCMGTHFESS</sequence>
<name>F8PFT2_SERL3</name>
<dbReference type="AlphaFoldDB" id="F8PFT2"/>
<dbReference type="InParanoid" id="F8PFT2"/>
<dbReference type="HOGENOM" id="CLU_161759_2_1_1"/>
<reference evidence="2" key="1">
    <citation type="journal article" date="2011" name="Science">
        <title>The plant cell wall-decomposing machinery underlies the functional diversity of forest fungi.</title>
        <authorList>
            <person name="Eastwood D.C."/>
            <person name="Floudas D."/>
            <person name="Binder M."/>
            <person name="Majcherczyk A."/>
            <person name="Schneider P."/>
            <person name="Aerts A."/>
            <person name="Asiegbu F.O."/>
            <person name="Baker S.E."/>
            <person name="Barry K."/>
            <person name="Bendiksby M."/>
            <person name="Blumentritt M."/>
            <person name="Coutinho P.M."/>
            <person name="Cullen D."/>
            <person name="de Vries R.P."/>
            <person name="Gathman A."/>
            <person name="Goodell B."/>
            <person name="Henrissat B."/>
            <person name="Ihrmark K."/>
            <person name="Kauserud H."/>
            <person name="Kohler A."/>
            <person name="LaButti K."/>
            <person name="Lapidus A."/>
            <person name="Lavin J.L."/>
            <person name="Lee Y.-H."/>
            <person name="Lindquist E."/>
            <person name="Lilly W."/>
            <person name="Lucas S."/>
            <person name="Morin E."/>
            <person name="Murat C."/>
            <person name="Oguiza J.A."/>
            <person name="Park J."/>
            <person name="Pisabarro A.G."/>
            <person name="Riley R."/>
            <person name="Rosling A."/>
            <person name="Salamov A."/>
            <person name="Schmidt O."/>
            <person name="Schmutz J."/>
            <person name="Skrede I."/>
            <person name="Stenlid J."/>
            <person name="Wiebenga A."/>
            <person name="Xie X."/>
            <person name="Kuees U."/>
            <person name="Hibbett D.S."/>
            <person name="Hoffmeister D."/>
            <person name="Hoegberg N."/>
            <person name="Martin F."/>
            <person name="Grigoriev I.V."/>
            <person name="Watkinson S.C."/>
        </authorList>
    </citation>
    <scope>NUCLEOTIDE SEQUENCE [LARGE SCALE GENOMIC DNA]</scope>
    <source>
        <strain evidence="2">strain S7.3</strain>
    </source>
</reference>
<proteinExistence type="predicted"/>
<dbReference type="Proteomes" id="UP000008063">
    <property type="component" value="Unassembled WGS sequence"/>
</dbReference>
<protein>
    <submittedName>
        <fullName evidence="1">Uncharacterized protein</fullName>
    </submittedName>
</protein>
<evidence type="ECO:0000313" key="2">
    <source>
        <dbReference type="Proteomes" id="UP000008063"/>
    </source>
</evidence>